<evidence type="ECO:0000256" key="1">
    <source>
        <dbReference type="ARBA" id="ARBA00022692"/>
    </source>
</evidence>
<dbReference type="InterPro" id="IPR036259">
    <property type="entry name" value="MFS_trans_sf"/>
</dbReference>
<sequence length="471" mass="48679">MRAHFTLVYTRSVYPLCGARYYRAIPLWPTLTSLASPRVNNMSFIRTVHGTAGNGPLAAAVSAATARPLQPAAASHSGNESLPRGLRLLLAAGAGLSVASLYYSQPMLGVMRTTLGASDTAVGLVPTLTLLGYALGILLLTPLGDRFDRRRIILIKAALLSVALMLGALAPGMGLLLAVSFAVGLTATLAQDIVPAAAALASEHERGKVVGSVMTGLLLGILLSRVISGVVAEHFGWRAMYMLAAASVALLGVAASRGLPHFRPASTLSYGALLRSLASLWSQHGALRRAALAQGLLSIGFSAFWSTLAVMLHGAPFHLGSAASGAFGLAGAAGALGAPMAGRIADRFGPKMVTRLGAGLTVLSFATMLASPWLEPNARLWLLAASAIGFDLGVQITLVAHQTIVFGIDPAARSRLNAVLFVCVFIGMSIGAASGSLVLVRWGWVAVTLLATASAMAALLVRLLPEARTVR</sequence>
<dbReference type="InterPro" id="IPR011701">
    <property type="entry name" value="MFS"/>
</dbReference>
<feature type="transmembrane region" description="Helical" evidence="4">
    <location>
        <begin position="209"/>
        <end position="227"/>
    </location>
</feature>
<feature type="transmembrane region" description="Helical" evidence="4">
    <location>
        <begin position="123"/>
        <end position="141"/>
    </location>
</feature>
<keyword evidence="7" id="KW-1185">Reference proteome</keyword>
<protein>
    <submittedName>
        <fullName evidence="6">Predicted arabinose efflux permease, MFS family</fullName>
    </submittedName>
</protein>
<keyword evidence="3 4" id="KW-0472">Membrane</keyword>
<reference evidence="7" key="1">
    <citation type="submission" date="2016-10" db="EMBL/GenBank/DDBJ databases">
        <authorList>
            <person name="Varghese N."/>
            <person name="Submissions S."/>
        </authorList>
    </citation>
    <scope>NUCLEOTIDE SEQUENCE [LARGE SCALE GENOMIC DNA]</scope>
    <source>
        <strain evidence="7">DSM 16858</strain>
    </source>
</reference>
<dbReference type="PROSITE" id="PS50850">
    <property type="entry name" value="MFS"/>
    <property type="match status" value="1"/>
</dbReference>
<feature type="transmembrane region" description="Helical" evidence="4">
    <location>
        <begin position="153"/>
        <end position="170"/>
    </location>
</feature>
<keyword evidence="1 4" id="KW-0812">Transmembrane</keyword>
<dbReference type="AlphaFoldDB" id="A0A1I0CNI5"/>
<feature type="transmembrane region" description="Helical" evidence="4">
    <location>
        <begin position="418"/>
        <end position="438"/>
    </location>
</feature>
<organism evidence="6 7">
    <name type="scientific">Stigmatella erecta</name>
    <dbReference type="NCBI Taxonomy" id="83460"/>
    <lineage>
        <taxon>Bacteria</taxon>
        <taxon>Pseudomonadati</taxon>
        <taxon>Myxococcota</taxon>
        <taxon>Myxococcia</taxon>
        <taxon>Myxococcales</taxon>
        <taxon>Cystobacterineae</taxon>
        <taxon>Archangiaceae</taxon>
        <taxon>Stigmatella</taxon>
    </lineage>
</organism>
<keyword evidence="2 4" id="KW-1133">Transmembrane helix</keyword>
<accession>A0A1I0CNI5</accession>
<proteinExistence type="predicted"/>
<dbReference type="PANTHER" id="PTHR42910">
    <property type="entry name" value="TRANSPORTER SCO4007-RELATED"/>
    <property type="match status" value="1"/>
</dbReference>
<dbReference type="CDD" id="cd17324">
    <property type="entry name" value="MFS_NepI_like"/>
    <property type="match status" value="1"/>
</dbReference>
<feature type="domain" description="Major facilitator superfamily (MFS) profile" evidence="5">
    <location>
        <begin position="86"/>
        <end position="469"/>
    </location>
</feature>
<evidence type="ECO:0000256" key="2">
    <source>
        <dbReference type="ARBA" id="ARBA00022989"/>
    </source>
</evidence>
<dbReference type="PANTHER" id="PTHR42910:SF1">
    <property type="entry name" value="MAJOR FACILITATOR SUPERFAMILY (MFS) PROFILE DOMAIN-CONTAINING PROTEIN"/>
    <property type="match status" value="1"/>
</dbReference>
<dbReference type="InterPro" id="IPR020846">
    <property type="entry name" value="MFS_dom"/>
</dbReference>
<feature type="transmembrane region" description="Helical" evidence="4">
    <location>
        <begin position="319"/>
        <end position="341"/>
    </location>
</feature>
<evidence type="ECO:0000259" key="5">
    <source>
        <dbReference type="PROSITE" id="PS50850"/>
    </source>
</evidence>
<evidence type="ECO:0000256" key="4">
    <source>
        <dbReference type="SAM" id="Phobius"/>
    </source>
</evidence>
<feature type="transmembrane region" description="Helical" evidence="4">
    <location>
        <begin position="291"/>
        <end position="313"/>
    </location>
</feature>
<dbReference type="Gene3D" id="1.20.1250.20">
    <property type="entry name" value="MFS general substrate transporter like domains"/>
    <property type="match status" value="1"/>
</dbReference>
<dbReference type="GO" id="GO:0022857">
    <property type="term" value="F:transmembrane transporter activity"/>
    <property type="evidence" value="ECO:0007669"/>
    <property type="project" value="InterPro"/>
</dbReference>
<dbReference type="EMBL" id="FOIJ01000002">
    <property type="protein sequence ID" value="SET21269.1"/>
    <property type="molecule type" value="Genomic_DNA"/>
</dbReference>
<dbReference type="SUPFAM" id="SSF103473">
    <property type="entry name" value="MFS general substrate transporter"/>
    <property type="match status" value="1"/>
</dbReference>
<dbReference type="Proteomes" id="UP000199181">
    <property type="component" value="Unassembled WGS sequence"/>
</dbReference>
<evidence type="ECO:0000313" key="6">
    <source>
        <dbReference type="EMBL" id="SET21269.1"/>
    </source>
</evidence>
<evidence type="ECO:0000256" key="3">
    <source>
        <dbReference type="ARBA" id="ARBA00023136"/>
    </source>
</evidence>
<gene>
    <name evidence="6" type="ORF">SAMN05443639_102194</name>
</gene>
<feature type="transmembrane region" description="Helical" evidence="4">
    <location>
        <begin position="85"/>
        <end position="103"/>
    </location>
</feature>
<feature type="transmembrane region" description="Helical" evidence="4">
    <location>
        <begin position="353"/>
        <end position="374"/>
    </location>
</feature>
<feature type="transmembrane region" description="Helical" evidence="4">
    <location>
        <begin position="444"/>
        <end position="464"/>
    </location>
</feature>
<dbReference type="Pfam" id="PF07690">
    <property type="entry name" value="MFS_1"/>
    <property type="match status" value="1"/>
</dbReference>
<name>A0A1I0CNI5_9BACT</name>
<evidence type="ECO:0000313" key="7">
    <source>
        <dbReference type="Proteomes" id="UP000199181"/>
    </source>
</evidence>
<feature type="transmembrane region" description="Helical" evidence="4">
    <location>
        <begin position="380"/>
        <end position="406"/>
    </location>
</feature>